<reference evidence="2" key="1">
    <citation type="submission" date="2010-08" db="EMBL/GenBank/DDBJ databases">
        <authorList>
            <consortium name="Caenorhabditis japonica Sequencing Consortium"/>
            <person name="Wilson R.K."/>
        </authorList>
    </citation>
    <scope>NUCLEOTIDE SEQUENCE [LARGE SCALE GENOMIC DNA]</scope>
    <source>
        <strain evidence="2">DF5081</strain>
    </source>
</reference>
<name>A0A8R1EGM4_CAEJA</name>
<dbReference type="PANTHER" id="PTHR23022">
    <property type="entry name" value="TRANSPOSABLE ELEMENT-RELATED"/>
    <property type="match status" value="1"/>
</dbReference>
<dbReference type="PANTHER" id="PTHR23022:SF134">
    <property type="entry name" value="TRANSPOSABLE ELEMENT TC1 TRANSPOSASE"/>
    <property type="match status" value="1"/>
</dbReference>
<accession>A0A8R1EGM4</accession>
<dbReference type="InterPro" id="IPR052338">
    <property type="entry name" value="Transposase_5"/>
</dbReference>
<keyword evidence="2" id="KW-1185">Reference proteome</keyword>
<dbReference type="GO" id="GO:0003676">
    <property type="term" value="F:nucleic acid binding"/>
    <property type="evidence" value="ECO:0007669"/>
    <property type="project" value="InterPro"/>
</dbReference>
<dbReference type="AlphaFoldDB" id="A0A8R1EGM4"/>
<evidence type="ECO:0000313" key="1">
    <source>
        <dbReference type="EnsemblMetazoa" id="CJA34509.1"/>
    </source>
</evidence>
<organism evidence="1 2">
    <name type="scientific">Caenorhabditis japonica</name>
    <dbReference type="NCBI Taxonomy" id="281687"/>
    <lineage>
        <taxon>Eukaryota</taxon>
        <taxon>Metazoa</taxon>
        <taxon>Ecdysozoa</taxon>
        <taxon>Nematoda</taxon>
        <taxon>Chromadorea</taxon>
        <taxon>Rhabditida</taxon>
        <taxon>Rhabditina</taxon>
        <taxon>Rhabditomorpha</taxon>
        <taxon>Rhabditoidea</taxon>
        <taxon>Rhabditidae</taxon>
        <taxon>Peloderinae</taxon>
        <taxon>Caenorhabditis</taxon>
    </lineage>
</organism>
<dbReference type="Gene3D" id="3.30.420.10">
    <property type="entry name" value="Ribonuclease H-like superfamily/Ribonuclease H"/>
    <property type="match status" value="1"/>
</dbReference>
<sequence>MEPYISDHNRAARVAWARDQLNRTQSEWERVLWTDESKFMLFGSDGISYVRRPVGTRFNPNSDRKMEFLITHEVGPLNSIRSNMDRFVYEQILQNVMLPFVLASPKVPYSFQQDNDPKHTPNHIKVNEMSQTISIFFKELVRHQPCDRNGVAQPEPLLQSHRALNIAFLKMEENSCETDPTDCPPYTFDDIKEIVVVICMNPVYTIGEFNEVFYKMFVCEDDDCKFRL</sequence>
<reference evidence="1" key="2">
    <citation type="submission" date="2022-06" db="UniProtKB">
        <authorList>
            <consortium name="EnsemblMetazoa"/>
        </authorList>
    </citation>
    <scope>IDENTIFICATION</scope>
    <source>
        <strain evidence="1">DF5081</strain>
    </source>
</reference>
<dbReference type="EnsemblMetazoa" id="CJA34509.1">
    <property type="protein sequence ID" value="CJA34509.1"/>
    <property type="gene ID" value="WBGene00210356"/>
</dbReference>
<dbReference type="Proteomes" id="UP000005237">
    <property type="component" value="Unassembled WGS sequence"/>
</dbReference>
<dbReference type="InterPro" id="IPR036397">
    <property type="entry name" value="RNaseH_sf"/>
</dbReference>
<evidence type="ECO:0000313" key="2">
    <source>
        <dbReference type="Proteomes" id="UP000005237"/>
    </source>
</evidence>
<protein>
    <submittedName>
        <fullName evidence="1">Uncharacterized protein</fullName>
    </submittedName>
</protein>
<proteinExistence type="predicted"/>